<reference evidence="2" key="1">
    <citation type="submission" date="2017-09" db="EMBL/GenBank/DDBJ databases">
        <authorList>
            <person name="Varghese N."/>
            <person name="Submissions S."/>
        </authorList>
    </citation>
    <scope>NUCLEOTIDE SEQUENCE [LARGE SCALE GENOMIC DNA]</scope>
    <source>
        <strain evidence="2">CGMCC 1.8913</strain>
    </source>
</reference>
<dbReference type="OrthoDB" id="2167122at2"/>
<name>A0A285NQZ9_9BACI</name>
<evidence type="ECO:0000313" key="2">
    <source>
        <dbReference type="Proteomes" id="UP000219356"/>
    </source>
</evidence>
<dbReference type="EMBL" id="OBEK01000002">
    <property type="protein sequence ID" value="SNZ10041.1"/>
    <property type="molecule type" value="Genomic_DNA"/>
</dbReference>
<organism evidence="1 2">
    <name type="scientific">Terribacillus aidingensis</name>
    <dbReference type="NCBI Taxonomy" id="586416"/>
    <lineage>
        <taxon>Bacteria</taxon>
        <taxon>Bacillati</taxon>
        <taxon>Bacillota</taxon>
        <taxon>Bacilli</taxon>
        <taxon>Bacillales</taxon>
        <taxon>Bacillaceae</taxon>
        <taxon>Terribacillus</taxon>
    </lineage>
</organism>
<protein>
    <recommendedName>
        <fullName evidence="3">Group-specific protein</fullName>
    </recommendedName>
</protein>
<dbReference type="RefSeq" id="WP_097040791.1">
    <property type="nucleotide sequence ID" value="NZ_OBEK01000002.1"/>
</dbReference>
<evidence type="ECO:0000313" key="1">
    <source>
        <dbReference type="EMBL" id="SNZ10041.1"/>
    </source>
</evidence>
<proteinExistence type="predicted"/>
<dbReference type="Proteomes" id="UP000219356">
    <property type="component" value="Unassembled WGS sequence"/>
</dbReference>
<sequence>MFQVKINEDELKAIYLETLQQHIEEIDKECIFWDSKELMKQTKMSWNTIQDKFFYDSRFPKKKIGGKWYYHGEKTKQFLSYWFAEQD</sequence>
<gene>
    <name evidence="1" type="ORF">SAMN05421503_1496</name>
</gene>
<accession>A0A285NQZ9</accession>
<keyword evidence="2" id="KW-1185">Reference proteome</keyword>
<dbReference type="AlphaFoldDB" id="A0A285NQZ9"/>
<evidence type="ECO:0008006" key="3">
    <source>
        <dbReference type="Google" id="ProtNLM"/>
    </source>
</evidence>